<evidence type="ECO:0008006" key="4">
    <source>
        <dbReference type="Google" id="ProtNLM"/>
    </source>
</evidence>
<name>A0A844ZKU8_9SPHN</name>
<dbReference type="OrthoDB" id="8060097at2"/>
<feature type="signal peptide" evidence="1">
    <location>
        <begin position="1"/>
        <end position="27"/>
    </location>
</feature>
<keyword evidence="1" id="KW-0732">Signal</keyword>
<protein>
    <recommendedName>
        <fullName evidence="4">Secreted protein</fullName>
    </recommendedName>
</protein>
<dbReference type="AlphaFoldDB" id="A0A844ZKU8"/>
<accession>A0A844ZKU8</accession>
<evidence type="ECO:0000313" key="2">
    <source>
        <dbReference type="EMBL" id="MXO89061.1"/>
    </source>
</evidence>
<dbReference type="EMBL" id="WTYY01000005">
    <property type="protein sequence ID" value="MXO89061.1"/>
    <property type="molecule type" value="Genomic_DNA"/>
</dbReference>
<comment type="caution">
    <text evidence="2">The sequence shown here is derived from an EMBL/GenBank/DDBJ whole genome shotgun (WGS) entry which is preliminary data.</text>
</comment>
<keyword evidence="3" id="KW-1185">Reference proteome</keyword>
<feature type="chain" id="PRO_5032812989" description="Secreted protein" evidence="1">
    <location>
        <begin position="28"/>
        <end position="239"/>
    </location>
</feature>
<proteinExistence type="predicted"/>
<sequence length="239" mass="24498">MSLTRGTLAAVALIATGLAVTPQSAEAGVVVSSSGPSAGQFPVGRQIGGNERITLRDGDSVTVLDNGGTRVLRGSGSFTLASQSGASQNRAFASLTTQRSATRARTGAVRSANVGEVSNPSLWYVDVSKAGTICLPADQGVRLWRADTQAESTYSVGTGNMTSRITFPAGEMLASWDASNPPSEGTTYQIGHGSGSNAVEVKFVFLDSAPSAAEELAATLIANGCMEQLNQMSSAMMGE</sequence>
<dbReference type="Proteomes" id="UP000435243">
    <property type="component" value="Unassembled WGS sequence"/>
</dbReference>
<evidence type="ECO:0000313" key="3">
    <source>
        <dbReference type="Proteomes" id="UP000435243"/>
    </source>
</evidence>
<evidence type="ECO:0000256" key="1">
    <source>
        <dbReference type="SAM" id="SignalP"/>
    </source>
</evidence>
<reference evidence="2 3" key="1">
    <citation type="submission" date="2019-12" db="EMBL/GenBank/DDBJ databases">
        <title>Genomic-based taxomic classification of the family Erythrobacteraceae.</title>
        <authorList>
            <person name="Xu L."/>
        </authorList>
    </citation>
    <scope>NUCLEOTIDE SEQUENCE [LARGE SCALE GENOMIC DNA]</scope>
    <source>
        <strain evidence="2 3">JCM 16339</strain>
    </source>
</reference>
<organism evidence="2 3">
    <name type="scientific">Alteraurantiacibacter aestuarii</name>
    <dbReference type="NCBI Taxonomy" id="650004"/>
    <lineage>
        <taxon>Bacteria</taxon>
        <taxon>Pseudomonadati</taxon>
        <taxon>Pseudomonadota</taxon>
        <taxon>Alphaproteobacteria</taxon>
        <taxon>Sphingomonadales</taxon>
        <taxon>Erythrobacteraceae</taxon>
        <taxon>Alteraurantiacibacter</taxon>
    </lineage>
</organism>
<gene>
    <name evidence="2" type="ORF">GRI32_09950</name>
</gene>
<dbReference type="RefSeq" id="WP_160591813.1">
    <property type="nucleotide sequence ID" value="NZ_BAAAFP010000001.1"/>
</dbReference>